<evidence type="ECO:0000313" key="1">
    <source>
        <dbReference type="EMBL" id="KAL0929701.1"/>
    </source>
</evidence>
<reference evidence="1 2" key="1">
    <citation type="journal article" date="2020" name="Phytopathology">
        <title>Genome Sequence Resources of Colletotrichum truncatum, C. plurivorum, C. musicola, and C. sojae: Four Species Pathogenic to Soybean (Glycine max).</title>
        <authorList>
            <person name="Rogerio F."/>
            <person name="Boufleur T.R."/>
            <person name="Ciampi-Guillardi M."/>
            <person name="Sukno S.A."/>
            <person name="Thon M.R."/>
            <person name="Massola Junior N.S."/>
            <person name="Baroncelli R."/>
        </authorList>
    </citation>
    <scope>NUCLEOTIDE SEQUENCE [LARGE SCALE GENOMIC DNA]</scope>
    <source>
        <strain evidence="1 2">CMES1059</strain>
    </source>
</reference>
<gene>
    <name evidence="1" type="ORF">CTRU02_215344</name>
</gene>
<dbReference type="Proteomes" id="UP000805649">
    <property type="component" value="Unassembled WGS sequence"/>
</dbReference>
<keyword evidence="2" id="KW-1185">Reference proteome</keyword>
<dbReference type="EMBL" id="VUJX02000015">
    <property type="protein sequence ID" value="KAL0929701.1"/>
    <property type="molecule type" value="Genomic_DNA"/>
</dbReference>
<evidence type="ECO:0000313" key="2">
    <source>
        <dbReference type="Proteomes" id="UP000805649"/>
    </source>
</evidence>
<accession>A0ACC3YD71</accession>
<protein>
    <submittedName>
        <fullName evidence="1">Uncharacterized protein</fullName>
    </submittedName>
</protein>
<proteinExistence type="predicted"/>
<name>A0ACC3YD71_COLTU</name>
<organism evidence="1 2">
    <name type="scientific">Colletotrichum truncatum</name>
    <name type="common">Anthracnose fungus</name>
    <name type="synonym">Colletotrichum capsici</name>
    <dbReference type="NCBI Taxonomy" id="5467"/>
    <lineage>
        <taxon>Eukaryota</taxon>
        <taxon>Fungi</taxon>
        <taxon>Dikarya</taxon>
        <taxon>Ascomycota</taxon>
        <taxon>Pezizomycotina</taxon>
        <taxon>Sordariomycetes</taxon>
        <taxon>Hypocreomycetidae</taxon>
        <taxon>Glomerellales</taxon>
        <taxon>Glomerellaceae</taxon>
        <taxon>Colletotrichum</taxon>
        <taxon>Colletotrichum truncatum species complex</taxon>
    </lineage>
</organism>
<sequence>MVPLIANSGHSSTPPKLRFQIGKANGTSGLTTNLEAQGKMTVWRVKEPRLHMTHLKSAWPKTLASLREWLHRCEKKQIPTAHLKFNRQQAMFLPESLS</sequence>
<comment type="caution">
    <text evidence="1">The sequence shown here is derived from an EMBL/GenBank/DDBJ whole genome shotgun (WGS) entry which is preliminary data.</text>
</comment>